<feature type="region of interest" description="Disordered" evidence="1">
    <location>
        <begin position="1"/>
        <end position="26"/>
    </location>
</feature>
<keyword evidence="3" id="KW-1185">Reference proteome</keyword>
<evidence type="ECO:0000313" key="3">
    <source>
        <dbReference type="Proteomes" id="UP000007266"/>
    </source>
</evidence>
<gene>
    <name evidence="2" type="primary">AUGUSTUS-3.0.2_02737</name>
    <name evidence="2" type="ORF">TcasGA2_TC002737</name>
</gene>
<evidence type="ECO:0000256" key="1">
    <source>
        <dbReference type="SAM" id="MobiDB-lite"/>
    </source>
</evidence>
<organism evidence="2 3">
    <name type="scientific">Tribolium castaneum</name>
    <name type="common">Red flour beetle</name>
    <dbReference type="NCBI Taxonomy" id="7070"/>
    <lineage>
        <taxon>Eukaryota</taxon>
        <taxon>Metazoa</taxon>
        <taxon>Ecdysozoa</taxon>
        <taxon>Arthropoda</taxon>
        <taxon>Hexapoda</taxon>
        <taxon>Insecta</taxon>
        <taxon>Pterygota</taxon>
        <taxon>Neoptera</taxon>
        <taxon>Endopterygota</taxon>
        <taxon>Coleoptera</taxon>
        <taxon>Polyphaga</taxon>
        <taxon>Cucujiformia</taxon>
        <taxon>Tenebrionidae</taxon>
        <taxon>Tenebrionidae incertae sedis</taxon>
        <taxon>Tribolium</taxon>
    </lineage>
</organism>
<proteinExistence type="predicted"/>
<sequence>MSGSNLPKAILSTPSSQDEKSEGPSVSSTLRLTWYHEIIRTNATQSLQDLHQHRVKTLRKELDYLKETEWKYESIDKYIGQ</sequence>
<dbReference type="PhylomeDB" id="D6WDP4"/>
<dbReference type="HOGENOM" id="CLU_2576958_0_0_1"/>
<accession>D6WDP4</accession>
<dbReference type="AlphaFoldDB" id="D6WDP4"/>
<reference evidence="2 3" key="2">
    <citation type="journal article" date="2010" name="Nucleic Acids Res.">
        <title>BeetleBase in 2010: revisions to provide comprehensive genomic information for Tribolium castaneum.</title>
        <authorList>
            <person name="Kim H.S."/>
            <person name="Murphy T."/>
            <person name="Xia J."/>
            <person name="Caragea D."/>
            <person name="Park Y."/>
            <person name="Beeman R.W."/>
            <person name="Lorenzen M.D."/>
            <person name="Butcher S."/>
            <person name="Manak J.R."/>
            <person name="Brown S.J."/>
        </authorList>
    </citation>
    <scope>GENOME REANNOTATION</scope>
    <source>
        <strain evidence="2 3">Georgia GA2</strain>
    </source>
</reference>
<reference evidence="2 3" key="1">
    <citation type="journal article" date="2008" name="Nature">
        <title>The genome of the model beetle and pest Tribolium castaneum.</title>
        <authorList>
            <consortium name="Tribolium Genome Sequencing Consortium"/>
            <person name="Richards S."/>
            <person name="Gibbs R.A."/>
            <person name="Weinstock G.M."/>
            <person name="Brown S.J."/>
            <person name="Denell R."/>
            <person name="Beeman R.W."/>
            <person name="Gibbs R."/>
            <person name="Beeman R.W."/>
            <person name="Brown S.J."/>
            <person name="Bucher G."/>
            <person name="Friedrich M."/>
            <person name="Grimmelikhuijzen C.J."/>
            <person name="Klingler M."/>
            <person name="Lorenzen M."/>
            <person name="Richards S."/>
            <person name="Roth S."/>
            <person name="Schroder R."/>
            <person name="Tautz D."/>
            <person name="Zdobnov E.M."/>
            <person name="Muzny D."/>
            <person name="Gibbs R.A."/>
            <person name="Weinstock G.M."/>
            <person name="Attaway T."/>
            <person name="Bell S."/>
            <person name="Buhay C.J."/>
            <person name="Chandrabose M.N."/>
            <person name="Chavez D."/>
            <person name="Clerk-Blankenburg K.P."/>
            <person name="Cree A."/>
            <person name="Dao M."/>
            <person name="Davis C."/>
            <person name="Chacko J."/>
            <person name="Dinh H."/>
            <person name="Dugan-Rocha S."/>
            <person name="Fowler G."/>
            <person name="Garner T.T."/>
            <person name="Garnes J."/>
            <person name="Gnirke A."/>
            <person name="Hawes A."/>
            <person name="Hernandez J."/>
            <person name="Hines S."/>
            <person name="Holder M."/>
            <person name="Hume J."/>
            <person name="Jhangiani S.N."/>
            <person name="Joshi V."/>
            <person name="Khan Z.M."/>
            <person name="Jackson L."/>
            <person name="Kovar C."/>
            <person name="Kowis A."/>
            <person name="Lee S."/>
            <person name="Lewis L.R."/>
            <person name="Margolis J."/>
            <person name="Morgan M."/>
            <person name="Nazareth L.V."/>
            <person name="Nguyen N."/>
            <person name="Okwuonu G."/>
            <person name="Parker D."/>
            <person name="Richards S."/>
            <person name="Ruiz S.J."/>
            <person name="Santibanez J."/>
            <person name="Savard J."/>
            <person name="Scherer S.E."/>
            <person name="Schneider B."/>
            <person name="Sodergren E."/>
            <person name="Tautz D."/>
            <person name="Vattahil S."/>
            <person name="Villasana D."/>
            <person name="White C.S."/>
            <person name="Wright R."/>
            <person name="Park Y."/>
            <person name="Beeman R.W."/>
            <person name="Lord J."/>
            <person name="Oppert B."/>
            <person name="Lorenzen M."/>
            <person name="Brown S."/>
            <person name="Wang L."/>
            <person name="Savard J."/>
            <person name="Tautz D."/>
            <person name="Richards S."/>
            <person name="Weinstock G."/>
            <person name="Gibbs R.A."/>
            <person name="Liu Y."/>
            <person name="Worley K."/>
            <person name="Weinstock G."/>
            <person name="Elsik C.G."/>
            <person name="Reese J.T."/>
            <person name="Elhaik E."/>
            <person name="Landan G."/>
            <person name="Graur D."/>
            <person name="Arensburger P."/>
            <person name="Atkinson P."/>
            <person name="Beeman R.W."/>
            <person name="Beidler J."/>
            <person name="Brown S.J."/>
            <person name="Demuth J.P."/>
            <person name="Drury D.W."/>
            <person name="Du Y.Z."/>
            <person name="Fujiwara H."/>
            <person name="Lorenzen M."/>
            <person name="Maselli V."/>
            <person name="Osanai M."/>
            <person name="Park Y."/>
            <person name="Robertson H.M."/>
            <person name="Tu Z."/>
            <person name="Wang J.J."/>
            <person name="Wang S."/>
            <person name="Richards S."/>
            <person name="Song H."/>
            <person name="Zhang L."/>
            <person name="Sodergren E."/>
            <person name="Werner D."/>
            <person name="Stanke M."/>
            <person name="Morgenstern B."/>
            <person name="Solovyev V."/>
            <person name="Kosarev P."/>
            <person name="Brown G."/>
            <person name="Chen H.C."/>
            <person name="Ermolaeva O."/>
            <person name="Hlavina W."/>
            <person name="Kapustin Y."/>
            <person name="Kiryutin B."/>
            <person name="Kitts P."/>
            <person name="Maglott D."/>
            <person name="Pruitt K."/>
            <person name="Sapojnikov V."/>
            <person name="Souvorov A."/>
            <person name="Mackey A.J."/>
            <person name="Waterhouse R.M."/>
            <person name="Wyder S."/>
            <person name="Zdobnov E.M."/>
            <person name="Zdobnov E.M."/>
            <person name="Wyder S."/>
            <person name="Kriventseva E.V."/>
            <person name="Kadowaki T."/>
            <person name="Bork P."/>
            <person name="Aranda M."/>
            <person name="Bao R."/>
            <person name="Beermann A."/>
            <person name="Berns N."/>
            <person name="Bolognesi R."/>
            <person name="Bonneton F."/>
            <person name="Bopp D."/>
            <person name="Brown S.J."/>
            <person name="Bucher G."/>
            <person name="Butts T."/>
            <person name="Chaumot A."/>
            <person name="Denell R.E."/>
            <person name="Ferrier D.E."/>
            <person name="Friedrich M."/>
            <person name="Gordon C.M."/>
            <person name="Jindra M."/>
            <person name="Klingler M."/>
            <person name="Lan Q."/>
            <person name="Lattorff H.M."/>
            <person name="Laudet V."/>
            <person name="von Levetsow C."/>
            <person name="Liu Z."/>
            <person name="Lutz R."/>
            <person name="Lynch J.A."/>
            <person name="da Fonseca R.N."/>
            <person name="Posnien N."/>
            <person name="Reuter R."/>
            <person name="Roth S."/>
            <person name="Savard J."/>
            <person name="Schinko J.B."/>
            <person name="Schmitt C."/>
            <person name="Schoppmeier M."/>
            <person name="Schroder R."/>
            <person name="Shippy T.D."/>
            <person name="Simonnet F."/>
            <person name="Marques-Souza H."/>
            <person name="Tautz D."/>
            <person name="Tomoyasu Y."/>
            <person name="Trauner J."/>
            <person name="Van der Zee M."/>
            <person name="Vervoort M."/>
            <person name="Wittkopp N."/>
            <person name="Wimmer E.A."/>
            <person name="Yang X."/>
            <person name="Jones A.K."/>
            <person name="Sattelle D.B."/>
            <person name="Ebert P.R."/>
            <person name="Nelson D."/>
            <person name="Scott J.G."/>
            <person name="Beeman R.W."/>
            <person name="Muthukrishnan S."/>
            <person name="Kramer K.J."/>
            <person name="Arakane Y."/>
            <person name="Beeman R.W."/>
            <person name="Zhu Q."/>
            <person name="Hogenkamp D."/>
            <person name="Dixit R."/>
            <person name="Oppert B."/>
            <person name="Jiang H."/>
            <person name="Zou Z."/>
            <person name="Marshall J."/>
            <person name="Elpidina E."/>
            <person name="Vinokurov K."/>
            <person name="Oppert C."/>
            <person name="Zou Z."/>
            <person name="Evans J."/>
            <person name="Lu Z."/>
            <person name="Zhao P."/>
            <person name="Sumathipala N."/>
            <person name="Altincicek B."/>
            <person name="Vilcinskas A."/>
            <person name="Williams M."/>
            <person name="Hultmark D."/>
            <person name="Hetru C."/>
            <person name="Jiang H."/>
            <person name="Grimmelikhuijzen C.J."/>
            <person name="Hauser F."/>
            <person name="Cazzamali G."/>
            <person name="Williamson M."/>
            <person name="Park Y."/>
            <person name="Li B."/>
            <person name="Tanaka Y."/>
            <person name="Predel R."/>
            <person name="Neupert S."/>
            <person name="Schachtner J."/>
            <person name="Verleyen P."/>
            <person name="Raible F."/>
            <person name="Bork P."/>
            <person name="Friedrich M."/>
            <person name="Walden K.K."/>
            <person name="Robertson H.M."/>
            <person name="Angeli S."/>
            <person name="Foret S."/>
            <person name="Bucher G."/>
            <person name="Schuetz S."/>
            <person name="Maleszka R."/>
            <person name="Wimmer E.A."/>
            <person name="Beeman R.W."/>
            <person name="Lorenzen M."/>
            <person name="Tomoyasu Y."/>
            <person name="Miller S.C."/>
            <person name="Grossmann D."/>
            <person name="Bucher G."/>
        </authorList>
    </citation>
    <scope>NUCLEOTIDE SEQUENCE [LARGE SCALE GENOMIC DNA]</scope>
    <source>
        <strain evidence="2 3">Georgia GA2</strain>
    </source>
</reference>
<dbReference type="EMBL" id="KQ971322">
    <property type="protein sequence ID" value="EEZ99941.1"/>
    <property type="molecule type" value="Genomic_DNA"/>
</dbReference>
<name>D6WDP4_TRICA</name>
<evidence type="ECO:0000313" key="2">
    <source>
        <dbReference type="EMBL" id="EEZ99941.1"/>
    </source>
</evidence>
<dbReference type="OMA" id="MKANAYY"/>
<protein>
    <submittedName>
        <fullName evidence="2">Uncharacterized protein</fullName>
    </submittedName>
</protein>
<dbReference type="Proteomes" id="UP000007266">
    <property type="component" value="Linkage group 3"/>
</dbReference>